<evidence type="ECO:0000313" key="2">
    <source>
        <dbReference type="Proteomes" id="UP000593818"/>
    </source>
</evidence>
<protein>
    <submittedName>
        <fullName evidence="1">Uncharacterized protein</fullName>
    </submittedName>
</protein>
<dbReference type="AlphaFoldDB" id="A0A7M2XID5"/>
<keyword evidence="2" id="KW-1185">Reference proteome</keyword>
<proteinExistence type="predicted"/>
<dbReference type="Proteomes" id="UP000593818">
    <property type="component" value="Chromosome"/>
</dbReference>
<organism evidence="1 2">
    <name type="scientific">Rhodococcus pyridinivorans</name>
    <dbReference type="NCBI Taxonomy" id="103816"/>
    <lineage>
        <taxon>Bacteria</taxon>
        <taxon>Bacillati</taxon>
        <taxon>Actinomycetota</taxon>
        <taxon>Actinomycetes</taxon>
        <taxon>Mycobacteriales</taxon>
        <taxon>Nocardiaceae</taxon>
        <taxon>Rhodococcus</taxon>
    </lineage>
</organism>
<gene>
    <name evidence="1" type="ORF">INP59_14440</name>
</gene>
<dbReference type="EMBL" id="CP063450">
    <property type="protein sequence ID" value="QOV97173.1"/>
    <property type="molecule type" value="Genomic_DNA"/>
</dbReference>
<dbReference type="RefSeq" id="WP_193902224.1">
    <property type="nucleotide sequence ID" value="NZ_CP063450.1"/>
</dbReference>
<accession>A0A7M2XID5</accession>
<sequence>MIDVKIGFKNGTVLNVHAHSFEVVTNPLGSKTYQWDCAGLNTRLRTLDADEVLWVTTSGHLAQEKDA</sequence>
<evidence type="ECO:0000313" key="1">
    <source>
        <dbReference type="EMBL" id="QOV97173.1"/>
    </source>
</evidence>
<name>A0A7M2XID5_9NOCA</name>
<reference evidence="1 2" key="1">
    <citation type="submission" date="2020-10" db="EMBL/GenBank/DDBJ databases">
        <title>Whole genome sequence of oil-degrading bacteria Rhodococcus pyridinivorans strain 5Ap.</title>
        <authorList>
            <person name="Akhremchuk A.E."/>
            <person name="Valentovich L.N."/>
            <person name="Charniauskaya M.I."/>
            <person name="Bukliarevich H.A."/>
            <person name="Titok M.A."/>
        </authorList>
    </citation>
    <scope>NUCLEOTIDE SEQUENCE [LARGE SCALE GENOMIC DNA]</scope>
    <source>
        <strain evidence="1 2">5Ap</strain>
    </source>
</reference>